<organism evidence="1 2">
    <name type="scientific">Candidatus Uhrbacteria bacterium GW2011_GWD2_52_7</name>
    <dbReference type="NCBI Taxonomy" id="1618989"/>
    <lineage>
        <taxon>Bacteria</taxon>
        <taxon>Candidatus Uhriibacteriota</taxon>
    </lineage>
</organism>
<evidence type="ECO:0000313" key="1">
    <source>
        <dbReference type="EMBL" id="KKW30523.1"/>
    </source>
</evidence>
<protein>
    <submittedName>
        <fullName evidence="1">Conserved repeat domain protein</fullName>
    </submittedName>
</protein>
<dbReference type="PATRIC" id="fig|1618989.3.peg.190"/>
<dbReference type="EMBL" id="LCRD01000010">
    <property type="protein sequence ID" value="KKW30523.1"/>
    <property type="molecule type" value="Genomic_DNA"/>
</dbReference>
<dbReference type="Gene3D" id="3.40.30.10">
    <property type="entry name" value="Glutaredoxin"/>
    <property type="match status" value="1"/>
</dbReference>
<dbReference type="InterPro" id="IPR036249">
    <property type="entry name" value="Thioredoxin-like_sf"/>
</dbReference>
<dbReference type="Gene3D" id="2.60.40.2810">
    <property type="match status" value="2"/>
</dbReference>
<dbReference type="NCBIfam" id="NF012211">
    <property type="entry name" value="tand_rpt_95"/>
    <property type="match status" value="5"/>
</dbReference>
<dbReference type="SUPFAM" id="SSF52833">
    <property type="entry name" value="Thioredoxin-like"/>
    <property type="match status" value="1"/>
</dbReference>
<evidence type="ECO:0000313" key="2">
    <source>
        <dbReference type="Proteomes" id="UP000034846"/>
    </source>
</evidence>
<sequence>MHWLQHHRLFSFVAVTIIVGTSAQLSATSWLHVKQPHEIRLDFTNPDIATYPVEDVTFTIDGVSPLHANDTITAIVRPILLPKGALLRSLAETSTVPNGTSIGYQVTTDFREWKYFDGKMWATADCEDCYTPATLLVDNLAQLVNGTHSFAFKVQLKSSAITSPKLTSLKAVFFVDEQINSAPLRAAAKPSSDWDGSDLRADGRCLDPLIEFTITNTAETGVGDMTSVTEYRVFRNDSLESSGAVQLAGGASMTVDVAADAQDVTLEVDQHPGHPGNNIERTTVRHCGGGVPPQPPVAEDDILETDVNTPATLEPRANDSDPDSNLNQTTIILTSQPLHGSTELDPNNKYITYTPTTNFSGTDTFIYQLCDTDNLCDNATVNVTVHDSPNLPPIANDDIANVEQGSNVQIYILANDIDPEDQLNKDSLAVTPGSGPSNGTAEALPNGRILYNPDPAFVGFDIFIYSICDLQGLCDSATVTVNVSYTNLPPVAADDNATATSGRSVTIPVLANDSDPDGILNYNSLTIAIHPANGTADVDTSTGSIIYTSTVRFFGDETFSYQICDDDGACAEAQVTISVTLALAPTLLDDNAVSPRGAIISIPVLANDQPGTGEFDMTTVTSTPSEKLAMITFDNNTSAFIYQPLQGYVGKDTFAYSICNTIALCATANVQITMISRSSPLNYSPIAQADDAQSIQGEPITLSVLANDSDPDGTLGAIPTIQILPTYGTAIINTDGTITYVSFPDAWGTDTFTYSVCDTTGLCAQAQVSILVLAPPKAQEDAFIAIAGIPKVLDVLANDIDPDGEHAVLTARLVTQPIHGSITSAFAYTPEEGFSGYDQLTYEVCDIDGLCDQGIAVITVDARALPLAQDDEVTITSSAVVVIPVLLNDLDPDGTLDPRTLTIIEPSQSASFILDDAVVYTPNTMLTNDSLSYSVCDNDGLCDIARVLFTYSLPSDHQSPVMPTEELLPLPEISLQPFETAPVEGFTMTNICSDIPTHETIVVQGLIQSKKPVLAIEYSINGGFSWNPIPTTSSLRDSIKYTIPNVASGSYPVMLRAHDGSTYSASTPCTQAVTSNIAIGAGIFTSNDQLHGYQTEGTSVFEQHIPHVFFLEASGADQVVLHDTTTDRTYPLAYIPELKLWLGEVVVDELGTHHFTVTAANASDTISREFMAVEIVPTISIVDANIHEALDNVKVTIDRREGTKFIQWDAGTFGIKNPTTTDKEFIVRLPGGQYVITFSKPGYHDTVTEVITISNVTLLQGTVELTPANSWVDELRAVAGITKPSISLMASYGTLTANKPTQHPITTQTVPVLYAVMTTWDVESQEQSIALEEIAGIYNDKIRVEVKGVLEPPSVIERWLDRGNYHFNATPLTNEEVQYFNVSEVPSLYLYSADGLPAGTLKGAHTSEEIQSWITSSLQ</sequence>
<accession>A0A0G1XGX3</accession>
<comment type="caution">
    <text evidence="1">The sequence shown here is derived from an EMBL/GenBank/DDBJ whole genome shotgun (WGS) entry which is preliminary data.</text>
</comment>
<proteinExistence type="predicted"/>
<gene>
    <name evidence="1" type="ORF">UY72_C0010G0003</name>
</gene>
<dbReference type="Proteomes" id="UP000034846">
    <property type="component" value="Unassembled WGS sequence"/>
</dbReference>
<dbReference type="Pfam" id="PF17963">
    <property type="entry name" value="Big_9"/>
    <property type="match status" value="7"/>
</dbReference>
<name>A0A0G1XGX3_9BACT</name>
<dbReference type="Gene3D" id="2.60.40.3440">
    <property type="match status" value="4"/>
</dbReference>
<reference evidence="1 2" key="1">
    <citation type="journal article" date="2015" name="Nature">
        <title>rRNA introns, odd ribosomes, and small enigmatic genomes across a large radiation of phyla.</title>
        <authorList>
            <person name="Brown C.T."/>
            <person name="Hug L.A."/>
            <person name="Thomas B.C."/>
            <person name="Sharon I."/>
            <person name="Castelle C.J."/>
            <person name="Singh A."/>
            <person name="Wilkins M.J."/>
            <person name="Williams K.H."/>
            <person name="Banfield J.F."/>
        </authorList>
    </citation>
    <scope>NUCLEOTIDE SEQUENCE [LARGE SCALE GENOMIC DNA]</scope>
</reference>